<gene>
    <name evidence="2" type="ORF">GGI25_003558</name>
</gene>
<accession>A0A9W8G8F7</accession>
<evidence type="ECO:0000313" key="3">
    <source>
        <dbReference type="Proteomes" id="UP001151518"/>
    </source>
</evidence>
<keyword evidence="1" id="KW-0812">Transmembrane</keyword>
<organism evidence="2 3">
    <name type="scientific">Coemansia spiralis</name>
    <dbReference type="NCBI Taxonomy" id="417178"/>
    <lineage>
        <taxon>Eukaryota</taxon>
        <taxon>Fungi</taxon>
        <taxon>Fungi incertae sedis</taxon>
        <taxon>Zoopagomycota</taxon>
        <taxon>Kickxellomycotina</taxon>
        <taxon>Kickxellomycetes</taxon>
        <taxon>Kickxellales</taxon>
        <taxon>Kickxellaceae</taxon>
        <taxon>Coemansia</taxon>
    </lineage>
</organism>
<protein>
    <recommendedName>
        <fullName evidence="4">F-box domain-containing protein</fullName>
    </recommendedName>
</protein>
<evidence type="ECO:0000256" key="1">
    <source>
        <dbReference type="SAM" id="Phobius"/>
    </source>
</evidence>
<dbReference type="OrthoDB" id="5529877at2759"/>
<reference evidence="2" key="1">
    <citation type="submission" date="2022-07" db="EMBL/GenBank/DDBJ databases">
        <title>Phylogenomic reconstructions and comparative analyses of Kickxellomycotina fungi.</title>
        <authorList>
            <person name="Reynolds N.K."/>
            <person name="Stajich J.E."/>
            <person name="Barry K."/>
            <person name="Grigoriev I.V."/>
            <person name="Crous P."/>
            <person name="Smith M.E."/>
        </authorList>
    </citation>
    <scope>NUCLEOTIDE SEQUENCE</scope>
    <source>
        <strain evidence="2">NRRL 3115</strain>
    </source>
</reference>
<dbReference type="Proteomes" id="UP001151518">
    <property type="component" value="Unassembled WGS sequence"/>
</dbReference>
<comment type="caution">
    <text evidence="2">The sequence shown here is derived from an EMBL/GenBank/DDBJ whole genome shotgun (WGS) entry which is preliminary data.</text>
</comment>
<name>A0A9W8G8F7_9FUNG</name>
<keyword evidence="1" id="KW-1133">Transmembrane helix</keyword>
<proteinExistence type="predicted"/>
<evidence type="ECO:0008006" key="4">
    <source>
        <dbReference type="Google" id="ProtNLM"/>
    </source>
</evidence>
<feature type="transmembrane region" description="Helical" evidence="1">
    <location>
        <begin position="512"/>
        <end position="534"/>
    </location>
</feature>
<dbReference type="AlphaFoldDB" id="A0A9W8G8F7"/>
<dbReference type="EMBL" id="JANBTW010000039">
    <property type="protein sequence ID" value="KAJ2676523.1"/>
    <property type="molecule type" value="Genomic_DNA"/>
</dbReference>
<evidence type="ECO:0000313" key="2">
    <source>
        <dbReference type="EMBL" id="KAJ2676523.1"/>
    </source>
</evidence>
<keyword evidence="1" id="KW-0472">Membrane</keyword>
<sequence length="567" mass="64963">MHTFSTFQALPLHIAEKVAQYYVGTHRLCYSFSNTKENRIANAWKTLYYVSESWRKLAIKTFCKKITLTIAADIETSGFSFVGWPQSITMPNDNNYHIFVKDIVIDIHNVLKRIKETDLLILSGAWPSSLIFPVARTARVNIHGNVVLDQEDIHAAENEKLCWIVQRLQQSMPRRQEFKLYTELSFIRSQFAVPMQCAELKADNLLPMVLANFEKIDLNTTSIQVAKSYSHWPNSLCITNLRYNCKQNIELFRQIVKLGASSLISLAVYNCPRQYAVYLVQDNSGYPIIYPKLEKLDLSVHMAASKEDTCKTDSQIIPFPTLKHLKLSPAYAFADDTLFRGNSDTLEYLHIAVDFDFIKLLRDYNVFGDGKYQKLRCVVSEKLHRAYYRQLDSDEFFRFAFGLLSPATHTISLKDYGNFQPSINTISTCPYLDNLQALDIKYTVLGLSEMRNLIRLLPNLTDLCCTPGEDTADFRDNEQAYLPDCFSSTRHPLSRRLKCWVLPDPSSFRVELVAVVAATLTILCPSFTFAAVAIGKRKAYHQALCKLMSSELYAQYSDRLLCLFNEE</sequence>